<dbReference type="Proteomes" id="UP000663866">
    <property type="component" value="Unassembled WGS sequence"/>
</dbReference>
<reference evidence="4" key="1">
    <citation type="submission" date="2021-02" db="EMBL/GenBank/DDBJ databases">
        <authorList>
            <person name="Nowell W R."/>
        </authorList>
    </citation>
    <scope>NUCLEOTIDE SEQUENCE</scope>
</reference>
<dbReference type="SUPFAM" id="SSF48452">
    <property type="entry name" value="TPR-like"/>
    <property type="match status" value="1"/>
</dbReference>
<dbReference type="AlphaFoldDB" id="A0A820SFV2"/>
<keyword evidence="5" id="KW-1185">Reference proteome</keyword>
<organism evidence="4 5">
    <name type="scientific">Rotaria magnacalcarata</name>
    <dbReference type="NCBI Taxonomy" id="392030"/>
    <lineage>
        <taxon>Eukaryota</taxon>
        <taxon>Metazoa</taxon>
        <taxon>Spiralia</taxon>
        <taxon>Gnathifera</taxon>
        <taxon>Rotifera</taxon>
        <taxon>Eurotatoria</taxon>
        <taxon>Bdelloidea</taxon>
        <taxon>Philodinida</taxon>
        <taxon>Philodinidae</taxon>
        <taxon>Rotaria</taxon>
    </lineage>
</organism>
<protein>
    <recommendedName>
        <fullName evidence="6">Kinesin light chain</fullName>
    </recommendedName>
</protein>
<gene>
    <name evidence="4" type="ORF">OVN521_LOCUS37764</name>
</gene>
<evidence type="ECO:0000256" key="3">
    <source>
        <dbReference type="PROSITE-ProRule" id="PRU00339"/>
    </source>
</evidence>
<dbReference type="SMART" id="SM00028">
    <property type="entry name" value="TPR"/>
    <property type="match status" value="2"/>
</dbReference>
<accession>A0A820SFV2</accession>
<feature type="repeat" description="TPR" evidence="3">
    <location>
        <begin position="56"/>
        <end position="89"/>
    </location>
</feature>
<keyword evidence="2 3" id="KW-0802">TPR repeat</keyword>
<dbReference type="PANTHER" id="PTHR45641:SF19">
    <property type="entry name" value="NEPHROCYSTIN-3"/>
    <property type="match status" value="1"/>
</dbReference>
<evidence type="ECO:0000313" key="5">
    <source>
        <dbReference type="Proteomes" id="UP000663866"/>
    </source>
</evidence>
<dbReference type="PANTHER" id="PTHR45641">
    <property type="entry name" value="TETRATRICOPEPTIDE REPEAT PROTEIN (AFU_ORTHOLOGUE AFUA_6G03870)"/>
    <property type="match status" value="1"/>
</dbReference>
<sequence>MYEVTLPPEHLRLAITWDNVGTSLENMGEHTKSLRFHENAINIRRKARSSDHPDLAVSYNNIGKLYDMVGEREKAMSALDHALAIGERSLPPNHPHLTACRENREYVRKKM</sequence>
<dbReference type="InterPro" id="IPR019734">
    <property type="entry name" value="TPR_rpt"/>
</dbReference>
<dbReference type="PROSITE" id="PS50005">
    <property type="entry name" value="TPR"/>
    <property type="match status" value="1"/>
</dbReference>
<proteinExistence type="predicted"/>
<evidence type="ECO:0000313" key="4">
    <source>
        <dbReference type="EMBL" id="CAF4449126.1"/>
    </source>
</evidence>
<comment type="caution">
    <text evidence="4">The sequence shown here is derived from an EMBL/GenBank/DDBJ whole genome shotgun (WGS) entry which is preliminary data.</text>
</comment>
<dbReference type="InterPro" id="IPR011990">
    <property type="entry name" value="TPR-like_helical_dom_sf"/>
</dbReference>
<keyword evidence="1" id="KW-0677">Repeat</keyword>
<dbReference type="Gene3D" id="1.25.40.10">
    <property type="entry name" value="Tetratricopeptide repeat domain"/>
    <property type="match status" value="1"/>
</dbReference>
<name>A0A820SFV2_9BILA</name>
<evidence type="ECO:0000256" key="2">
    <source>
        <dbReference type="ARBA" id="ARBA00022803"/>
    </source>
</evidence>
<dbReference type="Pfam" id="PF13424">
    <property type="entry name" value="TPR_12"/>
    <property type="match status" value="1"/>
</dbReference>
<evidence type="ECO:0008006" key="6">
    <source>
        <dbReference type="Google" id="ProtNLM"/>
    </source>
</evidence>
<dbReference type="EMBL" id="CAJOBG010046061">
    <property type="protein sequence ID" value="CAF4449126.1"/>
    <property type="molecule type" value="Genomic_DNA"/>
</dbReference>
<evidence type="ECO:0000256" key="1">
    <source>
        <dbReference type="ARBA" id="ARBA00022737"/>
    </source>
</evidence>